<comment type="subcellular location">
    <subcellularLocation>
        <location evidence="1">Cytoplasm</location>
        <location evidence="1">Cytoskeleton</location>
        <location evidence="1">Cilium axoneme</location>
    </subcellularLocation>
</comment>
<dbReference type="Proteomes" id="UP000613740">
    <property type="component" value="Unassembled WGS sequence"/>
</dbReference>
<dbReference type="EMBL" id="JAEHOD010000027">
    <property type="protein sequence ID" value="KAG2445225.1"/>
    <property type="molecule type" value="Genomic_DNA"/>
</dbReference>
<reference evidence="2" key="1">
    <citation type="journal article" date="2020" name="bioRxiv">
        <title>Comparative genomics of Chlamydomonas.</title>
        <authorList>
            <person name="Craig R.J."/>
            <person name="Hasan A.R."/>
            <person name="Ness R.W."/>
            <person name="Keightley P.D."/>
        </authorList>
    </citation>
    <scope>NUCLEOTIDE SEQUENCE</scope>
    <source>
        <strain evidence="2">CCAP 11/173</strain>
    </source>
</reference>
<dbReference type="AlphaFoldDB" id="A0A835WD37"/>
<evidence type="ECO:0000313" key="3">
    <source>
        <dbReference type="Proteomes" id="UP000613740"/>
    </source>
</evidence>
<proteinExistence type="predicted"/>
<dbReference type="InterPro" id="IPR032675">
    <property type="entry name" value="LRR_dom_sf"/>
</dbReference>
<comment type="caution">
    <text evidence="2">The sequence shown here is derived from an EMBL/GenBank/DDBJ whole genome shotgun (WGS) entry which is preliminary data.</text>
</comment>
<evidence type="ECO:0000313" key="2">
    <source>
        <dbReference type="EMBL" id="KAG2445225.1"/>
    </source>
</evidence>
<gene>
    <name evidence="2" type="ORF">HYH02_008693</name>
</gene>
<accession>A0A835WD37</accession>
<dbReference type="Gene3D" id="3.80.10.10">
    <property type="entry name" value="Ribonuclease Inhibitor"/>
    <property type="match status" value="1"/>
</dbReference>
<sequence>MIHTLRLDVVQDHTLVELALLGVRHASITRLALVTATATDALRVLGGLAARLPHLESLEFFNSPQNAGVALRPQVAARLAIALDALVACLPRLHRLTLPLPHNTGLYSAAAVLGALAGCAQLRQLELSLPRDWPGLTPAYLRPLCGLAHLEELTLRLASRLLLQQPGSGADEGALAALLATHRPPKLRSCRLFALDLELLSAEVVMAGYGAAPPGAAGTAGRSATTTATATTTTAAAPSAAAAQATMATTAATTAATAAAAVTAGCSARSSTPGATGSTGGAAAAAGSWAIVRVALTCGHRPSRDGSRGEQAAVLGRLAASLLAAADSLGQRRIPELEVLVWNRSGAWRPREHRLLLRAGEPLLGLAAACGRVRLRQQCTCAGRERLPLSEAHADAVAARRAGE</sequence>
<organism evidence="2 3">
    <name type="scientific">Chlamydomonas schloesseri</name>
    <dbReference type="NCBI Taxonomy" id="2026947"/>
    <lineage>
        <taxon>Eukaryota</taxon>
        <taxon>Viridiplantae</taxon>
        <taxon>Chlorophyta</taxon>
        <taxon>core chlorophytes</taxon>
        <taxon>Chlorophyceae</taxon>
        <taxon>CS clade</taxon>
        <taxon>Chlamydomonadales</taxon>
        <taxon>Chlamydomonadaceae</taxon>
        <taxon>Chlamydomonas</taxon>
    </lineage>
</organism>
<name>A0A835WD37_9CHLO</name>
<evidence type="ECO:0000256" key="1">
    <source>
        <dbReference type="ARBA" id="ARBA00004430"/>
    </source>
</evidence>
<protein>
    <submittedName>
        <fullName evidence="2">Uncharacterized protein</fullName>
    </submittedName>
</protein>
<dbReference type="GO" id="GO:0005930">
    <property type="term" value="C:axoneme"/>
    <property type="evidence" value="ECO:0007669"/>
    <property type="project" value="UniProtKB-SubCell"/>
</dbReference>
<keyword evidence="3" id="KW-1185">Reference proteome</keyword>